<gene>
    <name evidence="2" type="ORF">SAMN05216564_101158</name>
</gene>
<dbReference type="Pfam" id="PF00121">
    <property type="entry name" value="TIM"/>
    <property type="match status" value="1"/>
</dbReference>
<dbReference type="OrthoDB" id="9465at2157"/>
<evidence type="ECO:0000256" key="1">
    <source>
        <dbReference type="ARBA" id="ARBA00023235"/>
    </source>
</evidence>
<dbReference type="EMBL" id="FNPC01000001">
    <property type="protein sequence ID" value="SDX70179.1"/>
    <property type="molecule type" value="Genomic_DNA"/>
</dbReference>
<dbReference type="RefSeq" id="WP_092730273.1">
    <property type="nucleotide sequence ID" value="NZ_FNPC01000001.1"/>
</dbReference>
<reference evidence="3" key="1">
    <citation type="submission" date="2016-10" db="EMBL/GenBank/DDBJ databases">
        <authorList>
            <person name="Varghese N."/>
            <person name="Submissions S."/>
        </authorList>
    </citation>
    <scope>NUCLEOTIDE SEQUENCE [LARGE SCALE GENOMIC DNA]</scope>
    <source>
        <strain evidence="3">DC30,IBRC 10041,KCTC 4046</strain>
    </source>
</reference>
<accession>A0A1H3DX56</accession>
<dbReference type="Gene3D" id="3.20.20.70">
    <property type="entry name" value="Aldolase class I"/>
    <property type="match status" value="1"/>
</dbReference>
<dbReference type="NCBIfam" id="NF003302">
    <property type="entry name" value="PRK04302.1"/>
    <property type="match status" value="1"/>
</dbReference>
<keyword evidence="1 2" id="KW-0413">Isomerase</keyword>
<organism evidence="2 3">
    <name type="scientific">Halopenitus persicus</name>
    <dbReference type="NCBI Taxonomy" id="1048396"/>
    <lineage>
        <taxon>Archaea</taxon>
        <taxon>Methanobacteriati</taxon>
        <taxon>Methanobacteriota</taxon>
        <taxon>Stenosarchaea group</taxon>
        <taxon>Halobacteria</taxon>
        <taxon>Halobacteriales</taxon>
        <taxon>Haloferacaceae</taxon>
        <taxon>Halopenitus</taxon>
    </lineage>
</organism>
<evidence type="ECO:0000313" key="3">
    <source>
        <dbReference type="Proteomes" id="UP000199079"/>
    </source>
</evidence>
<sequence>MALPTPAFLCSFKTYPGTAGRDGLELARSLSRAATDAAERTESERSSPIRLAVAPQTPDVRLLSRETDLTVIAQAADAADPGEGTGDVLVETLADAGADAVFVNHPEREQSLPATRTLIERCADSGMDAIVCVRGVEEGIAAVELGADWLLLEKPTDVASGDPLVRRHPDRVRTFVERVRSAAAAHGRDVAIAVGGGISRPADVAAAFELGVDAVGAASSVVTAADPAARLETLLSEDPS</sequence>
<dbReference type="AlphaFoldDB" id="A0A1H3DX56"/>
<dbReference type="SUPFAM" id="SSF51351">
    <property type="entry name" value="Triosephosphate isomerase (TIM)"/>
    <property type="match status" value="1"/>
</dbReference>
<keyword evidence="3" id="KW-1185">Reference proteome</keyword>
<name>A0A1H3DX56_9EURY</name>
<evidence type="ECO:0000313" key="2">
    <source>
        <dbReference type="EMBL" id="SDX70179.1"/>
    </source>
</evidence>
<dbReference type="InterPro" id="IPR035990">
    <property type="entry name" value="TIM_sf"/>
</dbReference>
<dbReference type="InterPro" id="IPR000652">
    <property type="entry name" value="Triosephosphate_isomerase"/>
</dbReference>
<proteinExistence type="predicted"/>
<dbReference type="GO" id="GO:0004807">
    <property type="term" value="F:triose-phosphate isomerase activity"/>
    <property type="evidence" value="ECO:0007669"/>
    <property type="project" value="InterPro"/>
</dbReference>
<dbReference type="Proteomes" id="UP000199079">
    <property type="component" value="Unassembled WGS sequence"/>
</dbReference>
<dbReference type="PROSITE" id="PS51440">
    <property type="entry name" value="TIM_2"/>
    <property type="match status" value="1"/>
</dbReference>
<dbReference type="InterPro" id="IPR013785">
    <property type="entry name" value="Aldolase_TIM"/>
</dbReference>
<protein>
    <submittedName>
        <fullName evidence="2">Triosephosphate isomerase</fullName>
    </submittedName>
</protein>
<dbReference type="CDD" id="cd04722">
    <property type="entry name" value="TIM_phosphate_binding"/>
    <property type="match status" value="1"/>
</dbReference>